<organism evidence="2 3">
    <name type="scientific">Stylosanthes scabra</name>
    <dbReference type="NCBI Taxonomy" id="79078"/>
    <lineage>
        <taxon>Eukaryota</taxon>
        <taxon>Viridiplantae</taxon>
        <taxon>Streptophyta</taxon>
        <taxon>Embryophyta</taxon>
        <taxon>Tracheophyta</taxon>
        <taxon>Spermatophyta</taxon>
        <taxon>Magnoliopsida</taxon>
        <taxon>eudicotyledons</taxon>
        <taxon>Gunneridae</taxon>
        <taxon>Pentapetalae</taxon>
        <taxon>rosids</taxon>
        <taxon>fabids</taxon>
        <taxon>Fabales</taxon>
        <taxon>Fabaceae</taxon>
        <taxon>Papilionoideae</taxon>
        <taxon>50 kb inversion clade</taxon>
        <taxon>dalbergioids sensu lato</taxon>
        <taxon>Dalbergieae</taxon>
        <taxon>Pterocarpus clade</taxon>
        <taxon>Stylosanthes</taxon>
    </lineage>
</organism>
<evidence type="ECO:0000313" key="3">
    <source>
        <dbReference type="Proteomes" id="UP001341840"/>
    </source>
</evidence>
<keyword evidence="3" id="KW-1185">Reference proteome</keyword>
<dbReference type="Proteomes" id="UP001341840">
    <property type="component" value="Unassembled WGS sequence"/>
</dbReference>
<dbReference type="EMBL" id="JASCZI010151337">
    <property type="protein sequence ID" value="MED6172145.1"/>
    <property type="molecule type" value="Genomic_DNA"/>
</dbReference>
<evidence type="ECO:0000256" key="1">
    <source>
        <dbReference type="SAM" id="MobiDB-lite"/>
    </source>
</evidence>
<proteinExistence type="predicted"/>
<feature type="region of interest" description="Disordered" evidence="1">
    <location>
        <begin position="103"/>
        <end position="122"/>
    </location>
</feature>
<name>A0ABU6VI85_9FABA</name>
<comment type="caution">
    <text evidence="2">The sequence shown here is derived from an EMBL/GenBank/DDBJ whole genome shotgun (WGS) entry which is preliminary data.</text>
</comment>
<gene>
    <name evidence="2" type="ORF">PIB30_047365</name>
</gene>
<evidence type="ECO:0000313" key="2">
    <source>
        <dbReference type="EMBL" id="MED6172145.1"/>
    </source>
</evidence>
<accession>A0ABU6VI85</accession>
<protein>
    <submittedName>
        <fullName evidence="2">Uncharacterized protein</fullName>
    </submittedName>
</protein>
<reference evidence="2 3" key="1">
    <citation type="journal article" date="2023" name="Plants (Basel)">
        <title>Bridging the Gap: Combining Genomics and Transcriptomics Approaches to Understand Stylosanthes scabra, an Orphan Legume from the Brazilian Caatinga.</title>
        <authorList>
            <person name="Ferreira-Neto J.R.C."/>
            <person name="da Silva M.D."/>
            <person name="Binneck E."/>
            <person name="de Melo N.F."/>
            <person name="da Silva R.H."/>
            <person name="de Melo A.L.T.M."/>
            <person name="Pandolfi V."/>
            <person name="Bustamante F.O."/>
            <person name="Brasileiro-Vidal A.C."/>
            <person name="Benko-Iseppon A.M."/>
        </authorList>
    </citation>
    <scope>NUCLEOTIDE SEQUENCE [LARGE SCALE GENOMIC DNA]</scope>
    <source>
        <tissue evidence="2">Leaves</tissue>
    </source>
</reference>
<feature type="compositionally biased region" description="Basic and acidic residues" evidence="1">
    <location>
        <begin position="106"/>
        <end position="122"/>
    </location>
</feature>
<sequence>MRERGFSPPPSFTKPTPLLWTSSSPFLAAITFNVAATMRETKREEEAGSAAGKNIVNSCIFLLFRCESSLHVTNNCRHRFLHALPELHLFPSVTSRCVVSSPPLTAKKEGETGCKRTSRVET</sequence>